<organism evidence="5 6">
    <name type="scientific">Thermobaculum terrenum (strain ATCC BAA-798 / CCMEE 7001 / YNP1)</name>
    <dbReference type="NCBI Taxonomy" id="525904"/>
    <lineage>
        <taxon>Bacteria</taxon>
        <taxon>Bacillati</taxon>
        <taxon>Chloroflexota</taxon>
        <taxon>Chloroflexia</taxon>
        <taxon>Candidatus Thermobaculales</taxon>
        <taxon>Candidatus Thermobaculaceae</taxon>
        <taxon>Thermobaculum</taxon>
    </lineage>
</organism>
<dbReference type="Gene3D" id="3.40.50.720">
    <property type="entry name" value="NAD(P)-binding Rossmann-like Domain"/>
    <property type="match status" value="1"/>
</dbReference>
<dbReference type="SUPFAM" id="SSF55347">
    <property type="entry name" value="Glyceraldehyde-3-phosphate dehydrogenase-like, C-terminal domain"/>
    <property type="match status" value="1"/>
</dbReference>
<evidence type="ECO:0000313" key="5">
    <source>
        <dbReference type="EMBL" id="ACZ42831.1"/>
    </source>
</evidence>
<dbReference type="STRING" id="525904.Tter_1925"/>
<evidence type="ECO:0000256" key="2">
    <source>
        <dbReference type="ARBA" id="ARBA00023002"/>
    </source>
</evidence>
<dbReference type="GO" id="GO:0016491">
    <property type="term" value="F:oxidoreductase activity"/>
    <property type="evidence" value="ECO:0007669"/>
    <property type="project" value="UniProtKB-KW"/>
</dbReference>
<evidence type="ECO:0000313" key="6">
    <source>
        <dbReference type="Proteomes" id="UP000000323"/>
    </source>
</evidence>
<accession>D1CGG0</accession>
<dbReference type="RefSeq" id="WP_012875862.1">
    <property type="nucleotide sequence ID" value="NC_013526.1"/>
</dbReference>
<keyword evidence="2" id="KW-0560">Oxidoreductase</keyword>
<dbReference type="OrthoDB" id="103047at2"/>
<evidence type="ECO:0000259" key="3">
    <source>
        <dbReference type="Pfam" id="PF01408"/>
    </source>
</evidence>
<name>D1CGG0_THET1</name>
<gene>
    <name evidence="5" type="ordered locus">Tter_1925</name>
</gene>
<reference evidence="6" key="1">
    <citation type="journal article" date="2010" name="Stand. Genomic Sci.">
        <title>Complete genome sequence of 'Thermobaculum terrenum' type strain (YNP1).</title>
        <authorList>
            <person name="Kiss H."/>
            <person name="Cleland D."/>
            <person name="Lapidus A."/>
            <person name="Lucas S."/>
            <person name="Glavina Del Rio T."/>
            <person name="Nolan M."/>
            <person name="Tice H."/>
            <person name="Han C."/>
            <person name="Goodwin L."/>
            <person name="Pitluck S."/>
            <person name="Liolios K."/>
            <person name="Ivanova N."/>
            <person name="Mavromatis K."/>
            <person name="Ovchinnikova G."/>
            <person name="Pati A."/>
            <person name="Chen A."/>
            <person name="Palaniappan K."/>
            <person name="Land M."/>
            <person name="Hauser L."/>
            <person name="Chang Y."/>
            <person name="Jeffries C."/>
            <person name="Lu M."/>
            <person name="Brettin T."/>
            <person name="Detter J."/>
            <person name="Goker M."/>
            <person name="Tindall B."/>
            <person name="Beck B."/>
            <person name="McDermott T."/>
            <person name="Woyke T."/>
            <person name="Bristow J."/>
            <person name="Eisen J."/>
            <person name="Markowitz V."/>
            <person name="Hugenholtz P."/>
            <person name="Kyrpides N."/>
            <person name="Klenk H."/>
            <person name="Cheng J."/>
        </authorList>
    </citation>
    <scope>NUCLEOTIDE SEQUENCE [LARGE SCALE GENOMIC DNA]</scope>
    <source>
        <strain evidence="6">ATCC BAA-798 / YNP1</strain>
    </source>
</reference>
<protein>
    <submittedName>
        <fullName evidence="5">Oxidoreductase domain protein</fullName>
    </submittedName>
</protein>
<keyword evidence="6" id="KW-1185">Reference proteome</keyword>
<dbReference type="HOGENOM" id="CLU_023194_1_3_0"/>
<dbReference type="InterPro" id="IPR036291">
    <property type="entry name" value="NAD(P)-bd_dom_sf"/>
</dbReference>
<dbReference type="GO" id="GO:0000166">
    <property type="term" value="F:nucleotide binding"/>
    <property type="evidence" value="ECO:0007669"/>
    <property type="project" value="InterPro"/>
</dbReference>
<comment type="similarity">
    <text evidence="1">Belongs to the Gfo/Idh/MocA family.</text>
</comment>
<dbReference type="InterPro" id="IPR004104">
    <property type="entry name" value="Gfo/Idh/MocA-like_OxRdtase_C"/>
</dbReference>
<dbReference type="EMBL" id="CP001826">
    <property type="protein sequence ID" value="ACZ42831.1"/>
    <property type="molecule type" value="Genomic_DNA"/>
</dbReference>
<dbReference type="eggNOG" id="COG0673">
    <property type="taxonomic scope" value="Bacteria"/>
</dbReference>
<dbReference type="Pfam" id="PF02894">
    <property type="entry name" value="GFO_IDH_MocA_C"/>
    <property type="match status" value="1"/>
</dbReference>
<evidence type="ECO:0000256" key="1">
    <source>
        <dbReference type="ARBA" id="ARBA00010928"/>
    </source>
</evidence>
<evidence type="ECO:0000259" key="4">
    <source>
        <dbReference type="Pfam" id="PF02894"/>
    </source>
</evidence>
<feature type="domain" description="Gfo/Idh/MocA-like oxidoreductase N-terminal" evidence="3">
    <location>
        <begin position="6"/>
        <end position="125"/>
    </location>
</feature>
<dbReference type="AlphaFoldDB" id="D1CGG0"/>
<dbReference type="Gene3D" id="3.30.360.10">
    <property type="entry name" value="Dihydrodipicolinate Reductase, domain 2"/>
    <property type="match status" value="1"/>
</dbReference>
<dbReference type="KEGG" id="ttr:Tter_1925"/>
<dbReference type="InterPro" id="IPR050463">
    <property type="entry name" value="Gfo/Idh/MocA_oxidrdct_glycsds"/>
</dbReference>
<dbReference type="InterPro" id="IPR000683">
    <property type="entry name" value="Gfo/Idh/MocA-like_OxRdtase_N"/>
</dbReference>
<dbReference type="Proteomes" id="UP000000323">
    <property type="component" value="Chromosome 2"/>
</dbReference>
<dbReference type="PANTHER" id="PTHR43818">
    <property type="entry name" value="BCDNA.GH03377"/>
    <property type="match status" value="1"/>
</dbReference>
<sequence>MGEKVGVGIIGTGGISGVHIRGLTTQCSDIARIVAVADISEERGRRAAQQAGGADYYQDYHDLLARDDIQFVEILTQPALHREIAVAAAQAGKHICIIKPFTVMLRDADEIIQAARQAGVKLFAGQPTRYDPASRTIHEVVRRGDIGEPTRMYTRSFLYLGWLEKPQGWYYDLRQSGGVTVETLVHHMDLMHWILGPASRAYAEAGSFYTQDKPTPLPDDQIAVLYRFQSGAIGVLEGAGSRALGAPSWATEVTGTEGAVWLEEGGRVTVSRTRLSSGSLETIIPGESDTTGGAGPMLRDYLQCVLEDREPPVTGEDGRYAVEMAWGAIASYRSGQPVSLPFDPAHYPDFD</sequence>
<dbReference type="PANTHER" id="PTHR43818:SF11">
    <property type="entry name" value="BCDNA.GH03377"/>
    <property type="match status" value="1"/>
</dbReference>
<dbReference type="Pfam" id="PF01408">
    <property type="entry name" value="GFO_IDH_MocA"/>
    <property type="match status" value="1"/>
</dbReference>
<feature type="domain" description="Gfo/Idh/MocA-like oxidoreductase C-terminal" evidence="4">
    <location>
        <begin position="139"/>
        <end position="340"/>
    </location>
</feature>
<proteinExistence type="inferred from homology"/>
<dbReference type="SUPFAM" id="SSF51735">
    <property type="entry name" value="NAD(P)-binding Rossmann-fold domains"/>
    <property type="match status" value="1"/>
</dbReference>